<evidence type="ECO:0000313" key="2">
    <source>
        <dbReference type="Proteomes" id="UP000198551"/>
    </source>
</evidence>
<dbReference type="InterPro" id="IPR016032">
    <property type="entry name" value="Sig_transdc_resp-reg_C-effctor"/>
</dbReference>
<dbReference type="Proteomes" id="UP000198551">
    <property type="component" value="Unassembled WGS sequence"/>
</dbReference>
<dbReference type="SUPFAM" id="SSF46894">
    <property type="entry name" value="C-terminal effector domain of the bipartite response regulators"/>
    <property type="match status" value="1"/>
</dbReference>
<accession>A0A1C4ZLE9</accession>
<name>A0A1C4ZLE9_9ACTN</name>
<proteinExistence type="predicted"/>
<dbReference type="GO" id="GO:0006355">
    <property type="term" value="P:regulation of DNA-templated transcription"/>
    <property type="evidence" value="ECO:0007669"/>
    <property type="project" value="InterPro"/>
</dbReference>
<dbReference type="InterPro" id="IPR036388">
    <property type="entry name" value="WH-like_DNA-bd_sf"/>
</dbReference>
<dbReference type="Gene3D" id="1.10.10.10">
    <property type="entry name" value="Winged helix-like DNA-binding domain superfamily/Winged helix DNA-binding domain"/>
    <property type="match status" value="1"/>
</dbReference>
<dbReference type="AlphaFoldDB" id="A0A1C4ZLE9"/>
<organism evidence="1 2">
    <name type="scientific">Micromonospora marina</name>
    <dbReference type="NCBI Taxonomy" id="307120"/>
    <lineage>
        <taxon>Bacteria</taxon>
        <taxon>Bacillati</taxon>
        <taxon>Actinomycetota</taxon>
        <taxon>Actinomycetes</taxon>
        <taxon>Micromonosporales</taxon>
        <taxon>Micromonosporaceae</taxon>
        <taxon>Micromonospora</taxon>
    </lineage>
</organism>
<sequence length="203" mass="22174">MLGVDINTVLLAAEVSDLTRAELLIVAPVPAQVPLPTEVFDELRGRDVKVRVLFGSGTQPLTDPVATLAREGIALPAPLALPHFLLVRDRTAVYLPQQDPGRPGNGRLTRVHSVVMGDSLATAWGLMWDTASRRARHARTAATVDDGEELIRALSDGLTDDQAAATLHMSRRTFARRASEMMHRLHARTRFQAGVHAARRGWV</sequence>
<gene>
    <name evidence="1" type="ORF">GA0070215_11897</name>
</gene>
<dbReference type="GO" id="GO:0003677">
    <property type="term" value="F:DNA binding"/>
    <property type="evidence" value="ECO:0007669"/>
    <property type="project" value="InterPro"/>
</dbReference>
<evidence type="ECO:0008006" key="3">
    <source>
        <dbReference type="Google" id="ProtNLM"/>
    </source>
</evidence>
<dbReference type="EMBL" id="FMCV01000018">
    <property type="protein sequence ID" value="SCF33823.1"/>
    <property type="molecule type" value="Genomic_DNA"/>
</dbReference>
<keyword evidence="2" id="KW-1185">Reference proteome</keyword>
<evidence type="ECO:0000313" key="1">
    <source>
        <dbReference type="EMBL" id="SCF33823.1"/>
    </source>
</evidence>
<protein>
    <recommendedName>
        <fullName evidence="3">HTH luxR-type domain-containing protein</fullName>
    </recommendedName>
</protein>
<reference evidence="2" key="1">
    <citation type="submission" date="2016-06" db="EMBL/GenBank/DDBJ databases">
        <authorList>
            <person name="Varghese N."/>
        </authorList>
    </citation>
    <scope>NUCLEOTIDE SEQUENCE [LARGE SCALE GENOMIC DNA]</scope>
    <source>
        <strain evidence="2">DSM 45555</strain>
    </source>
</reference>
<dbReference type="RefSeq" id="WP_091048471.1">
    <property type="nucleotide sequence ID" value="NZ_FMCV01000018.1"/>
</dbReference>